<dbReference type="InterPro" id="IPR008930">
    <property type="entry name" value="Terpenoid_cyclase/PrenylTrfase"/>
</dbReference>
<feature type="compositionally biased region" description="Basic residues" evidence="1">
    <location>
        <begin position="76"/>
        <end position="87"/>
    </location>
</feature>
<comment type="caution">
    <text evidence="2">The sequence shown here is derived from an EMBL/GenBank/DDBJ whole genome shotgun (WGS) entry which is preliminary data.</text>
</comment>
<dbReference type="SMART" id="SM01419">
    <property type="entry name" value="Thiol-ester_cl"/>
    <property type="match status" value="1"/>
</dbReference>
<feature type="region of interest" description="Disordered" evidence="1">
    <location>
        <begin position="71"/>
        <end position="107"/>
    </location>
</feature>
<evidence type="ECO:0000256" key="1">
    <source>
        <dbReference type="SAM" id="MobiDB-lite"/>
    </source>
</evidence>
<name>A0ABW2TYU7_9BACT</name>
<dbReference type="RefSeq" id="WP_380199861.1">
    <property type="nucleotide sequence ID" value="NZ_JBHTEK010000001.1"/>
</dbReference>
<accession>A0ABW2TYU7</accession>
<dbReference type="Proteomes" id="UP001596513">
    <property type="component" value="Unassembled WGS sequence"/>
</dbReference>
<feature type="compositionally biased region" description="Polar residues" evidence="1">
    <location>
        <begin position="88"/>
        <end position="99"/>
    </location>
</feature>
<feature type="region of interest" description="Disordered" evidence="1">
    <location>
        <begin position="262"/>
        <end position="313"/>
    </location>
</feature>
<dbReference type="InterPro" id="IPR047565">
    <property type="entry name" value="Alpha-macroglob_thiol-ester_cl"/>
</dbReference>
<sequence>MSGTAQLFLLDAATGQDLSSQLLKSAAQQPAVAEAHQSAALGWEISLPADFAPAAVTYRVVVSSSLPDVAQAKAGQQKKAKSKRKSRNGLTTDNQQPATAYSDGEENTLPVLPNRVLITESLPLPIVGPGTRTFELTKLTSTSSPTRRNYSLTLEMTANPAWYAVQSLPYLMEYPYECSEQIFSRLYANLLAAQILKANPRFKTILAEWTRQAQSGTAAQHNALASKLAQNQELKNLLLQETPGCATPRAKPSAWPASPSCSTPPGCRAKPAAPCSSCSACSCPAERSHGLSGCPTTGTSPSSSWPASASSRS</sequence>
<protein>
    <submittedName>
        <fullName evidence="2">Uncharacterized protein</fullName>
    </submittedName>
</protein>
<organism evidence="2 3">
    <name type="scientific">Hymenobacter humi</name>
    <dbReference type="NCBI Taxonomy" id="1411620"/>
    <lineage>
        <taxon>Bacteria</taxon>
        <taxon>Pseudomonadati</taxon>
        <taxon>Bacteroidota</taxon>
        <taxon>Cytophagia</taxon>
        <taxon>Cytophagales</taxon>
        <taxon>Hymenobacteraceae</taxon>
        <taxon>Hymenobacter</taxon>
    </lineage>
</organism>
<dbReference type="SUPFAM" id="SSF48239">
    <property type="entry name" value="Terpenoid cyclases/Protein prenyltransferases"/>
    <property type="match status" value="1"/>
</dbReference>
<proteinExistence type="predicted"/>
<keyword evidence="3" id="KW-1185">Reference proteome</keyword>
<dbReference type="Gene3D" id="1.50.10.20">
    <property type="match status" value="1"/>
</dbReference>
<feature type="compositionally biased region" description="Low complexity" evidence="1">
    <location>
        <begin position="271"/>
        <end position="313"/>
    </location>
</feature>
<dbReference type="EMBL" id="JBHTEK010000001">
    <property type="protein sequence ID" value="MFC7666287.1"/>
    <property type="molecule type" value="Genomic_DNA"/>
</dbReference>
<reference evidence="3" key="1">
    <citation type="journal article" date="2019" name="Int. J. Syst. Evol. Microbiol.">
        <title>The Global Catalogue of Microorganisms (GCM) 10K type strain sequencing project: providing services to taxonomists for standard genome sequencing and annotation.</title>
        <authorList>
            <consortium name="The Broad Institute Genomics Platform"/>
            <consortium name="The Broad Institute Genome Sequencing Center for Infectious Disease"/>
            <person name="Wu L."/>
            <person name="Ma J."/>
        </authorList>
    </citation>
    <scope>NUCLEOTIDE SEQUENCE [LARGE SCALE GENOMIC DNA]</scope>
    <source>
        <strain evidence="3">JCM 19635</strain>
    </source>
</reference>
<evidence type="ECO:0000313" key="3">
    <source>
        <dbReference type="Proteomes" id="UP001596513"/>
    </source>
</evidence>
<gene>
    <name evidence="2" type="ORF">ACFQT0_01725</name>
</gene>
<evidence type="ECO:0000313" key="2">
    <source>
        <dbReference type="EMBL" id="MFC7666287.1"/>
    </source>
</evidence>